<organism evidence="2 3">
    <name type="scientific">Ralstonia solanacearum</name>
    <name type="common">Pseudomonas solanacearum</name>
    <dbReference type="NCBI Taxonomy" id="305"/>
    <lineage>
        <taxon>Bacteria</taxon>
        <taxon>Pseudomonadati</taxon>
        <taxon>Pseudomonadota</taxon>
        <taxon>Betaproteobacteria</taxon>
        <taxon>Burkholderiales</taxon>
        <taxon>Burkholderiaceae</taxon>
        <taxon>Ralstonia</taxon>
        <taxon>Ralstonia solanacearum species complex</taxon>
    </lineage>
</organism>
<name>A0AAW5ZQR6_RALSL</name>
<evidence type="ECO:0000313" key="2">
    <source>
        <dbReference type="EMBL" id="MDB0571802.1"/>
    </source>
</evidence>
<protein>
    <recommendedName>
        <fullName evidence="1">Surface-adhesin protein E-like domain-containing protein</fullName>
    </recommendedName>
</protein>
<dbReference type="Pfam" id="PF16747">
    <property type="entry name" value="Adhesin_E"/>
    <property type="match status" value="1"/>
</dbReference>
<comment type="caution">
    <text evidence="2">The sequence shown here is derived from an EMBL/GenBank/DDBJ whole genome shotgun (WGS) entry which is preliminary data.</text>
</comment>
<dbReference type="RefSeq" id="WP_271656711.1">
    <property type="nucleotide sequence ID" value="NZ_JAIVFG010000021.1"/>
</dbReference>
<gene>
    <name evidence="2" type="ORF">LBW59_13615</name>
</gene>
<reference evidence="2" key="1">
    <citation type="submission" date="2021-09" db="EMBL/GenBank/DDBJ databases">
        <title>Genomic analysis of Ralstonia spp.</title>
        <authorList>
            <person name="Aburjaile F."/>
            <person name="Ariute J.C."/>
            <person name="Pais A.K.L."/>
            <person name="Albuquerque G.M.R."/>
            <person name="Silva A.M.F."/>
            <person name="Brenig B."/>
            <person name="Azevedo V."/>
            <person name="Matiuzzi M."/>
            <person name="Ramos R."/>
            <person name="Goes-Neto A."/>
            <person name="Soares S."/>
            <person name="Iseppon A.M.B."/>
            <person name="Souza E."/>
            <person name="Gama M."/>
        </authorList>
    </citation>
    <scope>NUCLEOTIDE SEQUENCE</scope>
    <source>
        <strain evidence="2">CCRMRs91</strain>
    </source>
</reference>
<accession>A0AAW5ZQR6</accession>
<sequence>MDSVLRIGDRVYLMHRGISTLVQGVMKYETPIEFNCGERTIRMAWMDATMDGKLIPRAYGRTFSRYTPTTFMPTRGSLSGESFLDWACQLPVRPEHLVNARRGSNGTLIQIDTNSLSQTGSTVSLWTRYDYPEITFDPPYEAPYDSKREFVRVNCKAKTYRITVGYDFTPEGAVTDGMIEQSETETPFDSTDDYAIAINDVACGKTINPESYTGIGGDPLRAKAPLPGDLEIDDVANPPTVLATAAKLTAVIPAGLTVSSAKITVTHKKLSDPTKDTQTVYVIEPKKDGSTRVREIYSPTFTVDREMIGIVQLKSKLRASFANTRGIHVTQVLTLDAPGWTPGTHLSYRSEMRTTPSSEKPSMFGQDCTIGKPIEASQVHPALSGRAWSMECQTQDATQEKGYYVEELRYVLPTHSESKKYGVSDYTIDSVLIQR</sequence>
<dbReference type="Proteomes" id="UP001144050">
    <property type="component" value="Unassembled WGS sequence"/>
</dbReference>
<dbReference type="EMBL" id="JAIVFG010000021">
    <property type="protein sequence ID" value="MDB0571802.1"/>
    <property type="molecule type" value="Genomic_DNA"/>
</dbReference>
<dbReference type="AlphaFoldDB" id="A0AAW5ZQR6"/>
<evidence type="ECO:0000313" key="3">
    <source>
        <dbReference type="Proteomes" id="UP001144050"/>
    </source>
</evidence>
<dbReference type="InterPro" id="IPR031939">
    <property type="entry name" value="Adhesin_E-like"/>
</dbReference>
<evidence type="ECO:0000259" key="1">
    <source>
        <dbReference type="Pfam" id="PF16747"/>
    </source>
</evidence>
<feature type="domain" description="Surface-adhesin protein E-like" evidence="1">
    <location>
        <begin position="104"/>
        <end position="182"/>
    </location>
</feature>
<proteinExistence type="predicted"/>